<feature type="transmembrane region" description="Helical" evidence="1">
    <location>
        <begin position="204"/>
        <end position="225"/>
    </location>
</feature>
<evidence type="ECO:0000256" key="1">
    <source>
        <dbReference type="SAM" id="Phobius"/>
    </source>
</evidence>
<dbReference type="Proteomes" id="UP001183202">
    <property type="component" value="Unassembled WGS sequence"/>
</dbReference>
<keyword evidence="1" id="KW-0812">Transmembrane</keyword>
<feature type="transmembrane region" description="Helical" evidence="1">
    <location>
        <begin position="20"/>
        <end position="44"/>
    </location>
</feature>
<keyword evidence="1" id="KW-1133">Transmembrane helix</keyword>
<dbReference type="PANTHER" id="PTHR37314">
    <property type="entry name" value="SLR0142 PROTEIN"/>
    <property type="match status" value="1"/>
</dbReference>
<gene>
    <name evidence="2" type="ORF">RM445_28925</name>
</gene>
<feature type="transmembrane region" description="Helical" evidence="1">
    <location>
        <begin position="180"/>
        <end position="198"/>
    </location>
</feature>
<dbReference type="EMBL" id="JAVREJ010000035">
    <property type="protein sequence ID" value="MDT0353523.1"/>
    <property type="molecule type" value="Genomic_DNA"/>
</dbReference>
<name>A0ABU2NHT2_9PSEU</name>
<feature type="transmembrane region" description="Helical" evidence="1">
    <location>
        <begin position="99"/>
        <end position="118"/>
    </location>
</feature>
<dbReference type="RefSeq" id="WP_311560036.1">
    <property type="nucleotide sequence ID" value="NZ_JAVREJ010000035.1"/>
</dbReference>
<dbReference type="InterPro" id="IPR010699">
    <property type="entry name" value="DUF1275"/>
</dbReference>
<comment type="caution">
    <text evidence="2">The sequence shown here is derived from an EMBL/GenBank/DDBJ whole genome shotgun (WGS) entry which is preliminary data.</text>
</comment>
<proteinExistence type="predicted"/>
<keyword evidence="3" id="KW-1185">Reference proteome</keyword>
<accession>A0ABU2NHT2</accession>
<protein>
    <submittedName>
        <fullName evidence="2">YoaK family protein</fullName>
    </submittedName>
</protein>
<dbReference type="Pfam" id="PF06912">
    <property type="entry name" value="DUF1275"/>
    <property type="match status" value="1"/>
</dbReference>
<organism evidence="2 3">
    <name type="scientific">Pseudonocardia charpentierae</name>
    <dbReference type="NCBI Taxonomy" id="3075545"/>
    <lineage>
        <taxon>Bacteria</taxon>
        <taxon>Bacillati</taxon>
        <taxon>Actinomycetota</taxon>
        <taxon>Actinomycetes</taxon>
        <taxon>Pseudonocardiales</taxon>
        <taxon>Pseudonocardiaceae</taxon>
        <taxon>Pseudonocardia</taxon>
    </lineage>
</organism>
<feature type="transmembrane region" description="Helical" evidence="1">
    <location>
        <begin position="64"/>
        <end position="87"/>
    </location>
</feature>
<evidence type="ECO:0000313" key="2">
    <source>
        <dbReference type="EMBL" id="MDT0353523.1"/>
    </source>
</evidence>
<sequence>MAARPRLRIAEPRHGSLPVLLLVLTLVTGVIDAISLLTLGRVFVASMTGNVIVTGFALAGVPEFSLVTSLGALVAFLCGAAAGGLLVDRITDRGLLLRAVIPIEWLLLAACLVMVVVWPPAVDSAPTVTVAVVAAAAMGMQNAVARRIAVPDLNTSVVSMSMIGLAADHRHSSPQTAVRRVLAVLSLLTGAIVGAVLVRTVGSAPAFGLILVLLTGVGGAAHLMLRRGADWEG</sequence>
<reference evidence="3" key="1">
    <citation type="submission" date="2023-07" db="EMBL/GenBank/DDBJ databases">
        <title>30 novel species of actinomycetes from the DSMZ collection.</title>
        <authorList>
            <person name="Nouioui I."/>
        </authorList>
    </citation>
    <scope>NUCLEOTIDE SEQUENCE [LARGE SCALE GENOMIC DNA]</scope>
    <source>
        <strain evidence="3">DSM 45834</strain>
    </source>
</reference>
<dbReference type="PANTHER" id="PTHR37314:SF4">
    <property type="entry name" value="UPF0700 TRANSMEMBRANE PROTEIN YOAK"/>
    <property type="match status" value="1"/>
</dbReference>
<evidence type="ECO:0000313" key="3">
    <source>
        <dbReference type="Proteomes" id="UP001183202"/>
    </source>
</evidence>
<feature type="transmembrane region" description="Helical" evidence="1">
    <location>
        <begin position="124"/>
        <end position="144"/>
    </location>
</feature>
<keyword evidence="1" id="KW-0472">Membrane</keyword>